<protein>
    <submittedName>
        <fullName evidence="1">Uncharacterized protein</fullName>
    </submittedName>
</protein>
<proteinExistence type="predicted"/>
<keyword evidence="2" id="KW-1185">Reference proteome</keyword>
<evidence type="ECO:0000313" key="1">
    <source>
        <dbReference type="EMBL" id="GAA5798374.1"/>
    </source>
</evidence>
<gene>
    <name evidence="1" type="ORF">HPULCUR_003776</name>
</gene>
<comment type="caution">
    <text evidence="1">The sequence shown here is derived from an EMBL/GenBank/DDBJ whole genome shotgun (WGS) entry which is preliminary data.</text>
</comment>
<dbReference type="Proteomes" id="UP001476247">
    <property type="component" value="Unassembled WGS sequence"/>
</dbReference>
<name>A0ABP9XUB0_9FUNG</name>
<sequence>MTAPNVNWPSIENDLILNIPISQQSLYPSHNMMDNQQVQMAMMMQQQQQQQQLQQLQLQQLQHQQLLQQQQEYMLLNQQPWFLQQQQQKNSIQSASSVSSPLLVSMTPPAGAREPDMILMKRVEVILTINQELIRLCLEHQQMNMYETREPDITM</sequence>
<organism evidence="1 2">
    <name type="scientific">Helicostylum pulchrum</name>
    <dbReference type="NCBI Taxonomy" id="562976"/>
    <lineage>
        <taxon>Eukaryota</taxon>
        <taxon>Fungi</taxon>
        <taxon>Fungi incertae sedis</taxon>
        <taxon>Mucoromycota</taxon>
        <taxon>Mucoromycotina</taxon>
        <taxon>Mucoromycetes</taxon>
        <taxon>Mucorales</taxon>
        <taxon>Mucorineae</taxon>
        <taxon>Mucoraceae</taxon>
        <taxon>Helicostylum</taxon>
    </lineage>
</organism>
<evidence type="ECO:0000313" key="2">
    <source>
        <dbReference type="Proteomes" id="UP001476247"/>
    </source>
</evidence>
<accession>A0ABP9XUB0</accession>
<dbReference type="EMBL" id="BAABUJ010000010">
    <property type="protein sequence ID" value="GAA5798374.1"/>
    <property type="molecule type" value="Genomic_DNA"/>
</dbReference>
<reference evidence="1 2" key="1">
    <citation type="submission" date="2024-04" db="EMBL/GenBank/DDBJ databases">
        <title>genome sequences of Mucor flavus KT1a and Helicostylum pulchrum KT1b strains isolation_sourced from the surface of a dry-aged beef.</title>
        <authorList>
            <person name="Toyotome T."/>
            <person name="Hosono M."/>
            <person name="Torimaru M."/>
            <person name="Fukuda K."/>
            <person name="Mikami N."/>
        </authorList>
    </citation>
    <scope>NUCLEOTIDE SEQUENCE [LARGE SCALE GENOMIC DNA]</scope>
    <source>
        <strain evidence="1 2">KT1b</strain>
    </source>
</reference>